<protein>
    <recommendedName>
        <fullName evidence="8">MADS-box domain-containing protein</fullName>
    </recommendedName>
</protein>
<evidence type="ECO:0000313" key="9">
    <source>
        <dbReference type="EMBL" id="KAK1610295.1"/>
    </source>
</evidence>
<evidence type="ECO:0000256" key="4">
    <source>
        <dbReference type="ARBA" id="ARBA00023163"/>
    </source>
</evidence>
<dbReference type="AlphaFoldDB" id="A0AAD8VMK7"/>
<evidence type="ECO:0000256" key="1">
    <source>
        <dbReference type="ARBA" id="ARBA00004123"/>
    </source>
</evidence>
<dbReference type="SMART" id="SM00432">
    <property type="entry name" value="MADS"/>
    <property type="match status" value="1"/>
</dbReference>
<evidence type="ECO:0000256" key="5">
    <source>
        <dbReference type="ARBA" id="ARBA00023242"/>
    </source>
</evidence>
<evidence type="ECO:0000256" key="7">
    <source>
        <dbReference type="SAM" id="MobiDB-lite"/>
    </source>
</evidence>
<evidence type="ECO:0000259" key="8">
    <source>
        <dbReference type="PROSITE" id="PS50066"/>
    </source>
</evidence>
<dbReference type="GO" id="GO:0046983">
    <property type="term" value="F:protein dimerization activity"/>
    <property type="evidence" value="ECO:0007669"/>
    <property type="project" value="InterPro"/>
</dbReference>
<keyword evidence="4" id="KW-0804">Transcription</keyword>
<evidence type="ECO:0000256" key="2">
    <source>
        <dbReference type="ARBA" id="ARBA00023015"/>
    </source>
</evidence>
<comment type="subcellular location">
    <subcellularLocation>
        <location evidence="1">Nucleus</location>
    </subcellularLocation>
</comment>
<dbReference type="GO" id="GO:0000981">
    <property type="term" value="F:DNA-binding transcription factor activity, RNA polymerase II-specific"/>
    <property type="evidence" value="ECO:0007669"/>
    <property type="project" value="TreeGrafter"/>
</dbReference>
<proteinExistence type="predicted"/>
<gene>
    <name evidence="9" type="ORF">QYE76_033968</name>
</gene>
<feature type="region of interest" description="Disordered" evidence="7">
    <location>
        <begin position="163"/>
        <end position="185"/>
    </location>
</feature>
<reference evidence="9" key="1">
    <citation type="submission" date="2023-07" db="EMBL/GenBank/DDBJ databases">
        <title>A chromosome-level genome assembly of Lolium multiflorum.</title>
        <authorList>
            <person name="Chen Y."/>
            <person name="Copetti D."/>
            <person name="Kolliker R."/>
            <person name="Studer B."/>
        </authorList>
    </citation>
    <scope>NUCLEOTIDE SEQUENCE</scope>
    <source>
        <strain evidence="9">02402/16</strain>
        <tissue evidence="9">Leaf</tissue>
    </source>
</reference>
<dbReference type="SUPFAM" id="SSF55455">
    <property type="entry name" value="SRF-like"/>
    <property type="match status" value="1"/>
</dbReference>
<feature type="domain" description="MADS-box" evidence="8">
    <location>
        <begin position="14"/>
        <end position="74"/>
    </location>
</feature>
<evidence type="ECO:0000256" key="6">
    <source>
        <dbReference type="SAM" id="Coils"/>
    </source>
</evidence>
<feature type="compositionally biased region" description="Basic residues" evidence="7">
    <location>
        <begin position="12"/>
        <end position="21"/>
    </location>
</feature>
<dbReference type="InterPro" id="IPR036879">
    <property type="entry name" value="TF_MADSbox_sf"/>
</dbReference>
<dbReference type="PANTHER" id="PTHR11945">
    <property type="entry name" value="MADS BOX PROTEIN"/>
    <property type="match status" value="1"/>
</dbReference>
<dbReference type="PANTHER" id="PTHR11945:SF756">
    <property type="entry name" value="MADS-BOX DOMAIN-CONTAINING PROTEIN"/>
    <property type="match status" value="1"/>
</dbReference>
<dbReference type="Gene3D" id="3.40.1810.10">
    <property type="entry name" value="Transcription factor, MADS-box"/>
    <property type="match status" value="1"/>
</dbReference>
<dbReference type="PRINTS" id="PR00404">
    <property type="entry name" value="MADSDOMAIN"/>
</dbReference>
<comment type="caution">
    <text evidence="9">The sequence shown here is derived from an EMBL/GenBank/DDBJ whole genome shotgun (WGS) entry which is preliminary data.</text>
</comment>
<feature type="region of interest" description="Disordered" evidence="7">
    <location>
        <begin position="1"/>
        <end position="25"/>
    </location>
</feature>
<dbReference type="PROSITE" id="PS50066">
    <property type="entry name" value="MADS_BOX_2"/>
    <property type="match status" value="1"/>
</dbReference>
<dbReference type="GO" id="GO:0005634">
    <property type="term" value="C:nucleus"/>
    <property type="evidence" value="ECO:0007669"/>
    <property type="project" value="UniProtKB-SubCell"/>
</dbReference>
<name>A0AAD8VMK7_LOLMU</name>
<keyword evidence="3" id="KW-0238">DNA-binding</keyword>
<evidence type="ECO:0000256" key="3">
    <source>
        <dbReference type="ARBA" id="ARBA00023125"/>
    </source>
</evidence>
<keyword evidence="6" id="KW-0175">Coiled coil</keyword>
<keyword evidence="5" id="KW-0539">Nucleus</keyword>
<keyword evidence="2" id="KW-0805">Transcription regulation</keyword>
<evidence type="ECO:0000313" key="10">
    <source>
        <dbReference type="Proteomes" id="UP001231189"/>
    </source>
</evidence>
<dbReference type="InterPro" id="IPR002100">
    <property type="entry name" value="TF_MADSbox"/>
</dbReference>
<dbReference type="Proteomes" id="UP001231189">
    <property type="component" value="Unassembled WGS sequence"/>
</dbReference>
<dbReference type="EMBL" id="JAUUTY010000007">
    <property type="protein sequence ID" value="KAK1610295.1"/>
    <property type="molecule type" value="Genomic_DNA"/>
</dbReference>
<keyword evidence="10" id="KW-1185">Reference proteome</keyword>
<dbReference type="Pfam" id="PF00319">
    <property type="entry name" value="SRF-TF"/>
    <property type="match status" value="1"/>
</dbReference>
<feature type="coiled-coil region" evidence="6">
    <location>
        <begin position="92"/>
        <end position="119"/>
    </location>
</feature>
<dbReference type="GO" id="GO:0000978">
    <property type="term" value="F:RNA polymerase II cis-regulatory region sequence-specific DNA binding"/>
    <property type="evidence" value="ECO:0007669"/>
    <property type="project" value="TreeGrafter"/>
</dbReference>
<accession>A0AAD8VMK7</accession>
<organism evidence="9 10">
    <name type="scientific">Lolium multiflorum</name>
    <name type="common">Italian ryegrass</name>
    <name type="synonym">Lolium perenne subsp. multiflorum</name>
    <dbReference type="NCBI Taxonomy" id="4521"/>
    <lineage>
        <taxon>Eukaryota</taxon>
        <taxon>Viridiplantae</taxon>
        <taxon>Streptophyta</taxon>
        <taxon>Embryophyta</taxon>
        <taxon>Tracheophyta</taxon>
        <taxon>Spermatophyta</taxon>
        <taxon>Magnoliopsida</taxon>
        <taxon>Liliopsida</taxon>
        <taxon>Poales</taxon>
        <taxon>Poaceae</taxon>
        <taxon>BOP clade</taxon>
        <taxon>Pooideae</taxon>
        <taxon>Poodae</taxon>
        <taxon>Poeae</taxon>
        <taxon>Poeae Chloroplast Group 2 (Poeae type)</taxon>
        <taxon>Loliodinae</taxon>
        <taxon>Loliinae</taxon>
        <taxon>Lolium</taxon>
    </lineage>
</organism>
<sequence>MARPPLLENGKKTKGRQRRELRRVEDKEARQVTFSKRKAGLWKKASELALLCHARVSVVVVSEAGRAFAFSSSSADAVLGGCGDSDAPEEDWEDLEALCRETRERAAEVEKEAERMSAAGNKVLELQRLTGKRFWFEVDTAALGEEELPVFVRALRRLRDNVGRRADKKQATPRSTVALEKPYRP</sequence>